<name>A0ABZ0HUQ3_9HYPH</name>
<keyword evidence="4" id="KW-1185">Reference proteome</keyword>
<feature type="compositionally biased region" description="Basic and acidic residues" evidence="1">
    <location>
        <begin position="502"/>
        <end position="518"/>
    </location>
</feature>
<feature type="compositionally biased region" description="Pro residues" evidence="1">
    <location>
        <begin position="258"/>
        <end position="270"/>
    </location>
</feature>
<feature type="region of interest" description="Disordered" evidence="1">
    <location>
        <begin position="238"/>
        <end position="270"/>
    </location>
</feature>
<keyword evidence="2" id="KW-0472">Membrane</keyword>
<sequence>MEGEERTLVEIKNPKEFEAWAEKKPAEVALAVATRAALRVLPIAWTAHRGDYIDLISDLILPIFRATSAAWTAAEYPAHSTAASAWQVANNAATFAAHAAADVADDADAAAEAASAAFTAAGAPTDAVAAAAEAAAAFVLDAAFWSAISIDATSMDEGTMASITTGSPLWPEGQPDDLGSLWRDLKTTLQAAGQDWDVWTTWYDRRLGGRFRSDARELAYARIEDALWDKGPAAVNAEIKRRSKRRRRPRPDAKPTTEPAPPAAPLPPASPATRFIVQQGVVDVVSPSAWAGREAQFSAYHARARTIALGLADRLGSTDAAPEVAGSVSALLDVLGESATDVQPDQLRLASRTIIAKARAYAHPSAQWELSAESVSSMLELADLLVDLQAFAIPELEKHERAIRALDLTDAMAVEAKETLDLISGAIAAAPEIVSDRVLVAFNASSTASANAADKAVQLTIEGDRILLAENVALALARYLASPADQDSTPLPLAIVRGDFESEEHSDVQPHKQPDANRKSRAKAAARKVPSEDFVGRIIARLDKKGPDAIADALLSAVTSTIKHSPKSIPGLAALFYANFIGSQVLLATGGAFSLTLAWIAYELWKRKK</sequence>
<dbReference type="EMBL" id="CP136862">
    <property type="protein sequence ID" value="WOJ90943.1"/>
    <property type="molecule type" value="Genomic_DNA"/>
</dbReference>
<keyword evidence="2" id="KW-1133">Transmembrane helix</keyword>
<feature type="region of interest" description="Disordered" evidence="1">
    <location>
        <begin position="502"/>
        <end position="528"/>
    </location>
</feature>
<accession>A0ABZ0HUQ3</accession>
<keyword evidence="2" id="KW-0812">Transmembrane</keyword>
<dbReference type="RefSeq" id="WP_407340532.1">
    <property type="nucleotide sequence ID" value="NZ_CP136862.1"/>
</dbReference>
<gene>
    <name evidence="3" type="ORF">RZS28_06560</name>
</gene>
<protein>
    <submittedName>
        <fullName evidence="3">Uncharacterized protein</fullName>
    </submittedName>
</protein>
<feature type="transmembrane region" description="Helical" evidence="2">
    <location>
        <begin position="574"/>
        <end position="602"/>
    </location>
</feature>
<organism evidence="3 4">
    <name type="scientific">Methylocapsa polymorpha</name>
    <dbReference type="NCBI Taxonomy" id="3080828"/>
    <lineage>
        <taxon>Bacteria</taxon>
        <taxon>Pseudomonadati</taxon>
        <taxon>Pseudomonadota</taxon>
        <taxon>Alphaproteobacteria</taxon>
        <taxon>Hyphomicrobiales</taxon>
        <taxon>Beijerinckiaceae</taxon>
        <taxon>Methylocapsa</taxon>
    </lineage>
</organism>
<evidence type="ECO:0000256" key="1">
    <source>
        <dbReference type="SAM" id="MobiDB-lite"/>
    </source>
</evidence>
<evidence type="ECO:0000313" key="3">
    <source>
        <dbReference type="EMBL" id="WOJ90943.1"/>
    </source>
</evidence>
<dbReference type="Proteomes" id="UP001626536">
    <property type="component" value="Chromosome"/>
</dbReference>
<reference evidence="3 4" key="1">
    <citation type="submission" date="2023-10" db="EMBL/GenBank/DDBJ databases">
        <title>Novel methanotroph of the genus Methylocapsa from a subarctic wetland.</title>
        <authorList>
            <person name="Belova S.E."/>
            <person name="Oshkin I.Y."/>
            <person name="Miroshnikov K."/>
            <person name="Dedysh S.N."/>
        </authorList>
    </citation>
    <scope>NUCLEOTIDE SEQUENCE [LARGE SCALE GENOMIC DNA]</scope>
    <source>
        <strain evidence="3 4">RX1</strain>
    </source>
</reference>
<evidence type="ECO:0000313" key="4">
    <source>
        <dbReference type="Proteomes" id="UP001626536"/>
    </source>
</evidence>
<evidence type="ECO:0000256" key="2">
    <source>
        <dbReference type="SAM" id="Phobius"/>
    </source>
</evidence>
<proteinExistence type="predicted"/>